<comment type="caution">
    <text evidence="1">The sequence shown here is derived from an EMBL/GenBank/DDBJ whole genome shotgun (WGS) entry which is preliminary data.</text>
</comment>
<name>A0A392SUG5_9FABA</name>
<proteinExistence type="predicted"/>
<sequence>MSSLGEDESHWVRMMTSRRARWDLAGRDSSLLLARNLKTF</sequence>
<evidence type="ECO:0000313" key="1">
    <source>
        <dbReference type="EMBL" id="MCI52299.1"/>
    </source>
</evidence>
<feature type="non-terminal residue" evidence="1">
    <location>
        <position position="40"/>
    </location>
</feature>
<keyword evidence="2" id="KW-1185">Reference proteome</keyword>
<accession>A0A392SUG5</accession>
<evidence type="ECO:0000313" key="2">
    <source>
        <dbReference type="Proteomes" id="UP000265520"/>
    </source>
</evidence>
<dbReference type="Proteomes" id="UP000265520">
    <property type="component" value="Unassembled WGS sequence"/>
</dbReference>
<protein>
    <submittedName>
        <fullName evidence="1">Uncharacterized protein</fullName>
    </submittedName>
</protein>
<organism evidence="1 2">
    <name type="scientific">Trifolium medium</name>
    <dbReference type="NCBI Taxonomy" id="97028"/>
    <lineage>
        <taxon>Eukaryota</taxon>
        <taxon>Viridiplantae</taxon>
        <taxon>Streptophyta</taxon>
        <taxon>Embryophyta</taxon>
        <taxon>Tracheophyta</taxon>
        <taxon>Spermatophyta</taxon>
        <taxon>Magnoliopsida</taxon>
        <taxon>eudicotyledons</taxon>
        <taxon>Gunneridae</taxon>
        <taxon>Pentapetalae</taxon>
        <taxon>rosids</taxon>
        <taxon>fabids</taxon>
        <taxon>Fabales</taxon>
        <taxon>Fabaceae</taxon>
        <taxon>Papilionoideae</taxon>
        <taxon>50 kb inversion clade</taxon>
        <taxon>NPAAA clade</taxon>
        <taxon>Hologalegina</taxon>
        <taxon>IRL clade</taxon>
        <taxon>Trifolieae</taxon>
        <taxon>Trifolium</taxon>
    </lineage>
</organism>
<dbReference type="AlphaFoldDB" id="A0A392SUG5"/>
<reference evidence="1 2" key="1">
    <citation type="journal article" date="2018" name="Front. Plant Sci.">
        <title>Red Clover (Trifolium pratense) and Zigzag Clover (T. medium) - A Picture of Genomic Similarities and Differences.</title>
        <authorList>
            <person name="Dluhosova J."/>
            <person name="Istvanek J."/>
            <person name="Nedelnik J."/>
            <person name="Repkova J."/>
        </authorList>
    </citation>
    <scope>NUCLEOTIDE SEQUENCE [LARGE SCALE GENOMIC DNA]</scope>
    <source>
        <strain evidence="2">cv. 10/8</strain>
        <tissue evidence="1">Leaf</tissue>
    </source>
</reference>
<dbReference type="EMBL" id="LXQA010445226">
    <property type="protein sequence ID" value="MCI52299.1"/>
    <property type="molecule type" value="Genomic_DNA"/>
</dbReference>